<organism evidence="2 3">
    <name type="scientific">Equus przewalskii</name>
    <name type="common">Przewalski's horse</name>
    <name type="synonym">Equus caballus przewalskii</name>
    <dbReference type="NCBI Taxonomy" id="9798"/>
    <lineage>
        <taxon>Eukaryota</taxon>
        <taxon>Metazoa</taxon>
        <taxon>Chordata</taxon>
        <taxon>Craniata</taxon>
        <taxon>Vertebrata</taxon>
        <taxon>Euteleostomi</taxon>
        <taxon>Mammalia</taxon>
        <taxon>Eutheria</taxon>
        <taxon>Laurasiatheria</taxon>
        <taxon>Perissodactyla</taxon>
        <taxon>Equidae</taxon>
        <taxon>Equus</taxon>
    </lineage>
</organism>
<feature type="compositionally biased region" description="Gly residues" evidence="1">
    <location>
        <begin position="112"/>
        <end position="124"/>
    </location>
</feature>
<evidence type="ECO:0000256" key="1">
    <source>
        <dbReference type="SAM" id="MobiDB-lite"/>
    </source>
</evidence>
<accession>A0ABM4KIJ6</accession>
<sequence>MHGPGKPIKVRRREDVLQPGILPEKQEGGRSGEELAGGGVTDLKPRRPPRLSAAPARSPSPEPGASLAPRPPRLRGEGGGDAAGAAAAAAASPHRLTGRRTDFPLPGILPGLPGGGGGGGGGEGKGGEGGEQKREEVDLDPFLPARTRAAPATTTRRRRPLSISPPAPTRDPRLSARWARSRAARPETVWPPGDVHAVLSVGGHRGFCILGTNPELARDGQRKDRLHAIVSAEQEDSRLEGARERGLLISLHNQHRTYFCPDKENSVFLRRCCAAQSLAGGRFSWERVAFFSRFPHLHPHPFILPSTFWLLRRGLLPWGLAEGRDGSGFCAPSSF</sequence>
<dbReference type="Proteomes" id="UP001652662">
    <property type="component" value="Chromosome 14"/>
</dbReference>
<gene>
    <name evidence="3" type="primary">LOC103561647</name>
</gene>
<name>A0ABM4KIJ6_EQUPR</name>
<evidence type="ECO:0000313" key="3">
    <source>
        <dbReference type="RefSeq" id="XP_070428010.1"/>
    </source>
</evidence>
<protein>
    <submittedName>
        <fullName evidence="3">Uncharacterized protein</fullName>
    </submittedName>
</protein>
<dbReference type="RefSeq" id="XP_070428010.1">
    <property type="nucleotide sequence ID" value="XM_070571909.1"/>
</dbReference>
<proteinExistence type="predicted"/>
<feature type="region of interest" description="Disordered" evidence="1">
    <location>
        <begin position="1"/>
        <end position="187"/>
    </location>
</feature>
<evidence type="ECO:0000313" key="2">
    <source>
        <dbReference type="Proteomes" id="UP001652662"/>
    </source>
</evidence>
<feature type="compositionally biased region" description="Basic and acidic residues" evidence="1">
    <location>
        <begin position="24"/>
        <end position="33"/>
    </location>
</feature>
<feature type="compositionally biased region" description="Low complexity" evidence="1">
    <location>
        <begin position="50"/>
        <end position="66"/>
    </location>
</feature>
<dbReference type="GeneID" id="103561647"/>
<feature type="compositionally biased region" description="Basic and acidic residues" evidence="1">
    <location>
        <begin position="125"/>
        <end position="136"/>
    </location>
</feature>
<reference evidence="3" key="1">
    <citation type="submission" date="2025-08" db="UniProtKB">
        <authorList>
            <consortium name="RefSeq"/>
        </authorList>
    </citation>
    <scope>IDENTIFICATION</scope>
    <source>
        <tissue evidence="3">Blood</tissue>
    </source>
</reference>
<keyword evidence="2" id="KW-1185">Reference proteome</keyword>
<feature type="compositionally biased region" description="Low complexity" evidence="1">
    <location>
        <begin position="144"/>
        <end position="154"/>
    </location>
</feature>